<proteinExistence type="predicted"/>
<dbReference type="EMBL" id="JABBWK010000004">
    <property type="protein sequence ID" value="KAG1906423.1"/>
    <property type="molecule type" value="Genomic_DNA"/>
</dbReference>
<keyword evidence="1" id="KW-1133">Transmembrane helix</keyword>
<comment type="caution">
    <text evidence="2">The sequence shown here is derived from an EMBL/GenBank/DDBJ whole genome shotgun (WGS) entry which is preliminary data.</text>
</comment>
<evidence type="ECO:0000313" key="2">
    <source>
        <dbReference type="EMBL" id="KAG1906423.1"/>
    </source>
</evidence>
<feature type="transmembrane region" description="Helical" evidence="1">
    <location>
        <begin position="5"/>
        <end position="24"/>
    </location>
</feature>
<reference evidence="2" key="1">
    <citation type="journal article" date="2020" name="New Phytol.">
        <title>Comparative genomics reveals dynamic genome evolution in host specialist ectomycorrhizal fungi.</title>
        <authorList>
            <person name="Lofgren L.A."/>
            <person name="Nguyen N.H."/>
            <person name="Vilgalys R."/>
            <person name="Ruytinx J."/>
            <person name="Liao H.L."/>
            <person name="Branco S."/>
            <person name="Kuo A."/>
            <person name="LaButti K."/>
            <person name="Lipzen A."/>
            <person name="Andreopoulos W."/>
            <person name="Pangilinan J."/>
            <person name="Riley R."/>
            <person name="Hundley H."/>
            <person name="Na H."/>
            <person name="Barry K."/>
            <person name="Grigoriev I.V."/>
            <person name="Stajich J.E."/>
            <person name="Kennedy P.G."/>
        </authorList>
    </citation>
    <scope>NUCLEOTIDE SEQUENCE</scope>
    <source>
        <strain evidence="2">FC203</strain>
    </source>
</reference>
<keyword evidence="1" id="KW-0472">Membrane</keyword>
<dbReference type="GeneID" id="64654532"/>
<gene>
    <name evidence="2" type="ORF">F5891DRAFT_1002281</name>
</gene>
<dbReference type="Proteomes" id="UP001195769">
    <property type="component" value="Unassembled WGS sequence"/>
</dbReference>
<keyword evidence="3" id="KW-1185">Reference proteome</keyword>
<accession>A0AAD4EK18</accession>
<dbReference type="RefSeq" id="XP_041231998.1">
    <property type="nucleotide sequence ID" value="XM_041360234.1"/>
</dbReference>
<name>A0AAD4EK18_9AGAM</name>
<organism evidence="2 3">
    <name type="scientific">Suillus fuscotomentosus</name>
    <dbReference type="NCBI Taxonomy" id="1912939"/>
    <lineage>
        <taxon>Eukaryota</taxon>
        <taxon>Fungi</taxon>
        <taxon>Dikarya</taxon>
        <taxon>Basidiomycota</taxon>
        <taxon>Agaricomycotina</taxon>
        <taxon>Agaricomycetes</taxon>
        <taxon>Agaricomycetidae</taxon>
        <taxon>Boletales</taxon>
        <taxon>Suillineae</taxon>
        <taxon>Suillaceae</taxon>
        <taxon>Suillus</taxon>
    </lineage>
</organism>
<sequence length="103" mass="11789">MHTIIAFACSFQVLGIVTLWLVLWSHRKSFGLRWEGLRRCPIASSSPYDLFNGYPGPYLPMRSLTVTQLSTALSRVRLSAPYSGREEKKSTTANIVYRYLFKL</sequence>
<evidence type="ECO:0000256" key="1">
    <source>
        <dbReference type="SAM" id="Phobius"/>
    </source>
</evidence>
<protein>
    <submittedName>
        <fullName evidence="2">Uncharacterized protein</fullName>
    </submittedName>
</protein>
<dbReference type="AlphaFoldDB" id="A0AAD4EK18"/>
<keyword evidence="1" id="KW-0812">Transmembrane</keyword>
<evidence type="ECO:0000313" key="3">
    <source>
        <dbReference type="Proteomes" id="UP001195769"/>
    </source>
</evidence>